<evidence type="ECO:0000256" key="1">
    <source>
        <dbReference type="ARBA" id="ARBA00022801"/>
    </source>
</evidence>
<dbReference type="EMBL" id="LKEU01000037">
    <property type="protein sequence ID" value="OFV69631.1"/>
    <property type="molecule type" value="Genomic_DNA"/>
</dbReference>
<gene>
    <name evidence="3" type="primary">rsbP</name>
    <name evidence="3" type="ORF">ACWI_27690</name>
</gene>
<dbReference type="Proteomes" id="UP000176244">
    <property type="component" value="Unassembled WGS sequence"/>
</dbReference>
<evidence type="ECO:0000259" key="2">
    <source>
        <dbReference type="SMART" id="SM00331"/>
    </source>
</evidence>
<comment type="caution">
    <text evidence="3">The sequence shown here is derived from an EMBL/GenBank/DDBJ whole genome shotgun (WGS) entry which is preliminary data.</text>
</comment>
<dbReference type="Gene3D" id="3.60.40.10">
    <property type="entry name" value="PPM-type phosphatase domain"/>
    <property type="match status" value="1"/>
</dbReference>
<sequence length="260" mass="29492">MNTSDHYESLVSLFDKQLQFAQNLQKKIIPSPGSFVSDHYHFYSYLKPFRKVGGDFYDFHFMDNGKISLLIADATGHGIDAAMITSMIKLSYSYTMKDSRINQSPSLVLKQIESDISQQMDNTFFTAIALVLDPSEEVLYFANAGHPDAVLLKANHKIELLKPNLPMLGLQQFMKTMHYFDMRINFSRNDKLLLFTDGLVDAKNPEREEFSMDRIISVVKQNPDLPINLLGSHIIDACAKFKQGQPPSDDICILGIEVDD</sequence>
<dbReference type="OrthoDB" id="9763484at2"/>
<dbReference type="STRING" id="52694.ACWI_27690"/>
<dbReference type="Pfam" id="PF07228">
    <property type="entry name" value="SpoIIE"/>
    <property type="match status" value="1"/>
</dbReference>
<accession>A0A1F2PG10</accession>
<dbReference type="InterPro" id="IPR001932">
    <property type="entry name" value="PPM-type_phosphatase-like_dom"/>
</dbReference>
<dbReference type="RefSeq" id="WP_070372038.1">
    <property type="nucleotide sequence ID" value="NZ_CP097897.1"/>
</dbReference>
<dbReference type="GO" id="GO:0016791">
    <property type="term" value="F:phosphatase activity"/>
    <property type="evidence" value="ECO:0007669"/>
    <property type="project" value="TreeGrafter"/>
</dbReference>
<name>A0A1F2PG10_9FIRM</name>
<dbReference type="EC" id="3.1.3.3" evidence="3"/>
<dbReference type="SUPFAM" id="SSF81606">
    <property type="entry name" value="PP2C-like"/>
    <property type="match status" value="1"/>
</dbReference>
<protein>
    <submittedName>
        <fullName evidence="3">Phosphoserine phosphatase RsbP</fullName>
        <ecNumber evidence="3">3.1.3.3</ecNumber>
    </submittedName>
</protein>
<evidence type="ECO:0000313" key="3">
    <source>
        <dbReference type="EMBL" id="OFV69631.1"/>
    </source>
</evidence>
<proteinExistence type="predicted"/>
<dbReference type="PANTHER" id="PTHR43156:SF2">
    <property type="entry name" value="STAGE II SPORULATION PROTEIN E"/>
    <property type="match status" value="1"/>
</dbReference>
<dbReference type="SMART" id="SM00331">
    <property type="entry name" value="PP2C_SIG"/>
    <property type="match status" value="1"/>
</dbReference>
<organism evidence="3 4">
    <name type="scientific">Acetobacterium wieringae</name>
    <dbReference type="NCBI Taxonomy" id="52694"/>
    <lineage>
        <taxon>Bacteria</taxon>
        <taxon>Bacillati</taxon>
        <taxon>Bacillota</taxon>
        <taxon>Clostridia</taxon>
        <taxon>Eubacteriales</taxon>
        <taxon>Eubacteriaceae</taxon>
        <taxon>Acetobacterium</taxon>
    </lineage>
</organism>
<keyword evidence="1 3" id="KW-0378">Hydrolase</keyword>
<dbReference type="PANTHER" id="PTHR43156">
    <property type="entry name" value="STAGE II SPORULATION PROTEIN E-RELATED"/>
    <property type="match status" value="1"/>
</dbReference>
<feature type="domain" description="PPM-type phosphatase" evidence="2">
    <location>
        <begin position="37"/>
        <end position="258"/>
    </location>
</feature>
<dbReference type="InterPro" id="IPR052016">
    <property type="entry name" value="Bact_Sigma-Reg"/>
</dbReference>
<evidence type="ECO:0000313" key="4">
    <source>
        <dbReference type="Proteomes" id="UP000176244"/>
    </source>
</evidence>
<reference evidence="3 4" key="1">
    <citation type="submission" date="2015-09" db="EMBL/GenBank/DDBJ databases">
        <title>Genome sequence of Acetobacterium wieringae DSM 1911.</title>
        <authorList>
            <person name="Poehlein A."/>
            <person name="Bengelsdorf F.R."/>
            <person name="Schiel-Bengelsdorf B."/>
            <person name="Duerre P."/>
            <person name="Daniel R."/>
        </authorList>
    </citation>
    <scope>NUCLEOTIDE SEQUENCE [LARGE SCALE GENOMIC DNA]</scope>
    <source>
        <strain evidence="3 4">DSM 1911</strain>
    </source>
</reference>
<dbReference type="AlphaFoldDB" id="A0A1F2PG10"/>
<dbReference type="InterPro" id="IPR036457">
    <property type="entry name" value="PPM-type-like_dom_sf"/>
</dbReference>